<reference evidence="3 4" key="1">
    <citation type="submission" date="2016-11" db="EMBL/GenBank/DDBJ databases">
        <authorList>
            <person name="Jaros S."/>
            <person name="Januszkiewicz K."/>
            <person name="Wedrychowicz H."/>
        </authorList>
    </citation>
    <scope>NUCLEOTIDE SEQUENCE [LARGE SCALE GENOMIC DNA]</scope>
    <source>
        <strain evidence="3 4">DSM 45627</strain>
    </source>
</reference>
<name>A0A1M5U9D2_9ACTN</name>
<feature type="transmembrane region" description="Helical" evidence="1">
    <location>
        <begin position="141"/>
        <end position="166"/>
    </location>
</feature>
<dbReference type="InterPro" id="IPR000160">
    <property type="entry name" value="GGDEF_dom"/>
</dbReference>
<evidence type="ECO:0000313" key="3">
    <source>
        <dbReference type="EMBL" id="SHH59530.1"/>
    </source>
</evidence>
<dbReference type="InterPro" id="IPR043128">
    <property type="entry name" value="Rev_trsase/Diguanyl_cyclase"/>
</dbReference>
<dbReference type="NCBIfam" id="TIGR00254">
    <property type="entry name" value="GGDEF"/>
    <property type="match status" value="1"/>
</dbReference>
<organism evidence="3 4">
    <name type="scientific">Jatrophihabitans endophyticus</name>
    <dbReference type="NCBI Taxonomy" id="1206085"/>
    <lineage>
        <taxon>Bacteria</taxon>
        <taxon>Bacillati</taxon>
        <taxon>Actinomycetota</taxon>
        <taxon>Actinomycetes</taxon>
        <taxon>Jatrophihabitantales</taxon>
        <taxon>Jatrophihabitantaceae</taxon>
        <taxon>Jatrophihabitans</taxon>
    </lineage>
</organism>
<dbReference type="SUPFAM" id="SSF55073">
    <property type="entry name" value="Nucleotide cyclase"/>
    <property type="match status" value="1"/>
</dbReference>
<feature type="domain" description="GGDEF" evidence="2">
    <location>
        <begin position="259"/>
        <end position="400"/>
    </location>
</feature>
<dbReference type="GO" id="GO:0052621">
    <property type="term" value="F:diguanylate cyclase activity"/>
    <property type="evidence" value="ECO:0007669"/>
    <property type="project" value="TreeGrafter"/>
</dbReference>
<dbReference type="PROSITE" id="PS50887">
    <property type="entry name" value="GGDEF"/>
    <property type="match status" value="1"/>
</dbReference>
<keyword evidence="1" id="KW-1133">Transmembrane helix</keyword>
<feature type="transmembrane region" description="Helical" evidence="1">
    <location>
        <begin position="29"/>
        <end position="47"/>
    </location>
</feature>
<dbReference type="FunFam" id="3.30.70.270:FF:000001">
    <property type="entry name" value="Diguanylate cyclase domain protein"/>
    <property type="match status" value="1"/>
</dbReference>
<evidence type="ECO:0000256" key="1">
    <source>
        <dbReference type="SAM" id="Phobius"/>
    </source>
</evidence>
<dbReference type="CDD" id="cd01949">
    <property type="entry name" value="GGDEF"/>
    <property type="match status" value="1"/>
</dbReference>
<dbReference type="PANTHER" id="PTHR45138">
    <property type="entry name" value="REGULATORY COMPONENTS OF SENSORY TRANSDUCTION SYSTEM"/>
    <property type="match status" value="1"/>
</dbReference>
<dbReference type="GO" id="GO:1902201">
    <property type="term" value="P:negative regulation of bacterial-type flagellum-dependent cell motility"/>
    <property type="evidence" value="ECO:0007669"/>
    <property type="project" value="TreeGrafter"/>
</dbReference>
<keyword evidence="1" id="KW-0472">Membrane</keyword>
<sequence>MAAYLLLVDALALVWVVRSVATTGFDVHGLGVLLLLVVTAIGFEEGSSRAARLQIRLSAPMRTDMTSVWAVCAAVALAPAHGVMLLIAVCVYVWFRQQRPAGEALFRKWFVASTIVAGSLVAGDVYTFVRDAAADLPWGLGSPLAIVAAIVAYTVCNRGLVSVVLLLTAAPLRNLVGSLHDNLIELATLCLGGLVALAVMFEPWLVILVLAPMVSLQRTALVRELEQAAITDAKTRLLNAVAWEHLAQREISRAERERQGLAVLIIDIDRFKGVNDRFGHLAGDKVLATVARTIEASVREYDGLGRFGGEEFVAVLPDCDERTAMLVAERVRARVNQVDVGEMFAPPASGPLAPDRLSVSVGVALLRLDGSELTDLLHAADQALYRAKHNGRNQVQLARRGGEVPDRVVA</sequence>
<dbReference type="GO" id="GO:0005886">
    <property type="term" value="C:plasma membrane"/>
    <property type="evidence" value="ECO:0007669"/>
    <property type="project" value="TreeGrafter"/>
</dbReference>
<gene>
    <name evidence="3" type="ORF">SAMN05443575_4175</name>
</gene>
<dbReference type="AlphaFoldDB" id="A0A1M5U9D2"/>
<keyword evidence="1" id="KW-0812">Transmembrane</keyword>
<feature type="transmembrane region" description="Helical" evidence="1">
    <location>
        <begin position="68"/>
        <end position="94"/>
    </location>
</feature>
<feature type="transmembrane region" description="Helical" evidence="1">
    <location>
        <begin position="186"/>
        <end position="211"/>
    </location>
</feature>
<keyword evidence="4" id="KW-1185">Reference proteome</keyword>
<dbReference type="SMART" id="SM00267">
    <property type="entry name" value="GGDEF"/>
    <property type="match status" value="1"/>
</dbReference>
<dbReference type="PANTHER" id="PTHR45138:SF9">
    <property type="entry name" value="DIGUANYLATE CYCLASE DGCM-RELATED"/>
    <property type="match status" value="1"/>
</dbReference>
<accession>A0A1M5U9D2</accession>
<feature type="transmembrane region" description="Helical" evidence="1">
    <location>
        <begin position="109"/>
        <end position="129"/>
    </location>
</feature>
<dbReference type="Gene3D" id="3.30.70.270">
    <property type="match status" value="1"/>
</dbReference>
<dbReference type="Proteomes" id="UP000186132">
    <property type="component" value="Unassembled WGS sequence"/>
</dbReference>
<dbReference type="Pfam" id="PF00990">
    <property type="entry name" value="GGDEF"/>
    <property type="match status" value="1"/>
</dbReference>
<dbReference type="GO" id="GO:0043709">
    <property type="term" value="P:cell adhesion involved in single-species biofilm formation"/>
    <property type="evidence" value="ECO:0007669"/>
    <property type="project" value="TreeGrafter"/>
</dbReference>
<dbReference type="InterPro" id="IPR029787">
    <property type="entry name" value="Nucleotide_cyclase"/>
</dbReference>
<proteinExistence type="predicted"/>
<dbReference type="STRING" id="1206085.SAMN05443575_4175"/>
<evidence type="ECO:0000313" key="4">
    <source>
        <dbReference type="Proteomes" id="UP000186132"/>
    </source>
</evidence>
<dbReference type="EMBL" id="FQVU01000007">
    <property type="protein sequence ID" value="SHH59530.1"/>
    <property type="molecule type" value="Genomic_DNA"/>
</dbReference>
<evidence type="ECO:0000259" key="2">
    <source>
        <dbReference type="PROSITE" id="PS50887"/>
    </source>
</evidence>
<protein>
    <submittedName>
        <fullName evidence="3">Diguanylate cyclase (GGDEF) domain-containing protein</fullName>
    </submittedName>
</protein>
<dbReference type="InterPro" id="IPR050469">
    <property type="entry name" value="Diguanylate_Cyclase"/>
</dbReference>